<evidence type="ECO:0000313" key="1">
    <source>
        <dbReference type="EMBL" id="OHA57403.1"/>
    </source>
</evidence>
<accession>A0A1G2QAG7</accession>
<evidence type="ECO:0000313" key="2">
    <source>
        <dbReference type="Proteomes" id="UP000176494"/>
    </source>
</evidence>
<dbReference type="Proteomes" id="UP000176494">
    <property type="component" value="Unassembled WGS sequence"/>
</dbReference>
<name>A0A1G2QAG7_9BACT</name>
<sequence>MIKWIIIIVIIVLALSYWQIDLRGIVESEAGQANFNFVKEILVNAWQTYIVPAWEFVKALIFDNLARIWPN</sequence>
<proteinExistence type="predicted"/>
<dbReference type="AlphaFoldDB" id="A0A1G2QAG7"/>
<dbReference type="EMBL" id="MHTG01000014">
    <property type="protein sequence ID" value="OHA57403.1"/>
    <property type="molecule type" value="Genomic_DNA"/>
</dbReference>
<reference evidence="1 2" key="1">
    <citation type="journal article" date="2016" name="Nat. Commun.">
        <title>Thousands of microbial genomes shed light on interconnected biogeochemical processes in an aquifer system.</title>
        <authorList>
            <person name="Anantharaman K."/>
            <person name="Brown C.T."/>
            <person name="Hug L.A."/>
            <person name="Sharon I."/>
            <person name="Castelle C.J."/>
            <person name="Probst A.J."/>
            <person name="Thomas B.C."/>
            <person name="Singh A."/>
            <person name="Wilkins M.J."/>
            <person name="Karaoz U."/>
            <person name="Brodie E.L."/>
            <person name="Williams K.H."/>
            <person name="Hubbard S.S."/>
            <person name="Banfield J.F."/>
        </authorList>
    </citation>
    <scope>NUCLEOTIDE SEQUENCE [LARGE SCALE GENOMIC DNA]</scope>
</reference>
<protein>
    <submittedName>
        <fullName evidence="1">Uncharacterized protein</fullName>
    </submittedName>
</protein>
<gene>
    <name evidence="1" type="ORF">A2114_00670</name>
</gene>
<comment type="caution">
    <text evidence="1">The sequence shown here is derived from an EMBL/GenBank/DDBJ whole genome shotgun (WGS) entry which is preliminary data.</text>
</comment>
<organism evidence="1 2">
    <name type="scientific">Candidatus Vogelbacteria bacterium GWA1_51_14</name>
    <dbReference type="NCBI Taxonomy" id="1802435"/>
    <lineage>
        <taxon>Bacteria</taxon>
        <taxon>Candidatus Vogeliibacteriota</taxon>
    </lineage>
</organism>